<evidence type="ECO:0000256" key="2">
    <source>
        <dbReference type="SAM" id="Phobius"/>
    </source>
</evidence>
<name>A0ABD0KLA6_9CAEN</name>
<evidence type="ECO:0000313" key="3">
    <source>
        <dbReference type="EMBL" id="KAK7487767.1"/>
    </source>
</evidence>
<proteinExistence type="predicted"/>
<feature type="compositionally biased region" description="Polar residues" evidence="1">
    <location>
        <begin position="256"/>
        <end position="267"/>
    </location>
</feature>
<feature type="transmembrane region" description="Helical" evidence="2">
    <location>
        <begin position="109"/>
        <end position="133"/>
    </location>
</feature>
<evidence type="ECO:0000313" key="4">
    <source>
        <dbReference type="Proteomes" id="UP001519460"/>
    </source>
</evidence>
<keyword evidence="2" id="KW-1133">Transmembrane helix</keyword>
<comment type="caution">
    <text evidence="3">The sequence shown here is derived from an EMBL/GenBank/DDBJ whole genome shotgun (WGS) entry which is preliminary data.</text>
</comment>
<organism evidence="3 4">
    <name type="scientific">Batillaria attramentaria</name>
    <dbReference type="NCBI Taxonomy" id="370345"/>
    <lineage>
        <taxon>Eukaryota</taxon>
        <taxon>Metazoa</taxon>
        <taxon>Spiralia</taxon>
        <taxon>Lophotrochozoa</taxon>
        <taxon>Mollusca</taxon>
        <taxon>Gastropoda</taxon>
        <taxon>Caenogastropoda</taxon>
        <taxon>Sorbeoconcha</taxon>
        <taxon>Cerithioidea</taxon>
        <taxon>Batillariidae</taxon>
        <taxon>Batillaria</taxon>
    </lineage>
</organism>
<keyword evidence="2" id="KW-0812">Transmembrane</keyword>
<protein>
    <submittedName>
        <fullName evidence="3">Uncharacterized protein</fullName>
    </submittedName>
</protein>
<feature type="compositionally biased region" description="Polar residues" evidence="1">
    <location>
        <begin position="392"/>
        <end position="409"/>
    </location>
</feature>
<evidence type="ECO:0000256" key="1">
    <source>
        <dbReference type="SAM" id="MobiDB-lite"/>
    </source>
</evidence>
<dbReference type="Proteomes" id="UP001519460">
    <property type="component" value="Unassembled WGS sequence"/>
</dbReference>
<reference evidence="3 4" key="1">
    <citation type="journal article" date="2023" name="Sci. Data">
        <title>Genome assembly of the Korean intertidal mud-creeper Batillaria attramentaria.</title>
        <authorList>
            <person name="Patra A.K."/>
            <person name="Ho P.T."/>
            <person name="Jun S."/>
            <person name="Lee S.J."/>
            <person name="Kim Y."/>
            <person name="Won Y.J."/>
        </authorList>
    </citation>
    <scope>NUCLEOTIDE SEQUENCE [LARGE SCALE GENOMIC DNA]</scope>
    <source>
        <strain evidence="3">Wonlab-2016</strain>
    </source>
</reference>
<feature type="region of interest" description="Disordered" evidence="1">
    <location>
        <begin position="233"/>
        <end position="333"/>
    </location>
</feature>
<gene>
    <name evidence="3" type="ORF">BaRGS_00021034</name>
</gene>
<feature type="region of interest" description="Disordered" evidence="1">
    <location>
        <begin position="372"/>
        <end position="409"/>
    </location>
</feature>
<dbReference type="AlphaFoldDB" id="A0ABD0KLA6"/>
<keyword evidence="2" id="KW-0472">Membrane</keyword>
<dbReference type="EMBL" id="JACVVK020000160">
    <property type="protein sequence ID" value="KAK7487767.1"/>
    <property type="molecule type" value="Genomic_DNA"/>
</dbReference>
<feature type="compositionally biased region" description="Polar residues" evidence="1">
    <location>
        <begin position="278"/>
        <end position="288"/>
    </location>
</feature>
<keyword evidence="4" id="KW-1185">Reference proteome</keyword>
<sequence>MGRKCSSTSMQCDDGERAEVQDAYFMDEYGHLLRRLDVRDLQILFQTCSENPSHCDFSNICRKDLSRNSGFRVEYKCVHGVHVSCSRTPPPEPIVTPTENDDSSTLSTASVLVIGMFAGTAATSAVVAGIYFWKKRGNRYAHPPPRQQWEVHCYRGLNLAPPQRVASSGSESSSRAYESVDDPLGLIGSDGYTCAMVTPPRRPLAHKIGCLQPLAPPNHTTTNQSISRLASPLETPTTLPRDYLHPAAPPRDTRANLPTTKEVTSKTPPKKPKDYLHQTASPNNTNEGHVSPCKTPSEDYLHPVAPPRDTKASLPTTKEVTPKTPPKKPKDYLHPTASPNYTNEGHVSLCKTPGEDYLHPVAPLRDTKANLPSTKEVTPKTPPKKRKDYLHTTASPSYTTTGHISPSKTPVRTICTQTRLPHIRKPACRRQKRPGLKHRPKSRKTTCTQLLLPTTQVKATSLFVKLP</sequence>
<accession>A0ABD0KLA6</accession>